<evidence type="ECO:0008006" key="3">
    <source>
        <dbReference type="Google" id="ProtNLM"/>
    </source>
</evidence>
<dbReference type="Proteomes" id="UP000428260">
    <property type="component" value="Chromosome"/>
</dbReference>
<evidence type="ECO:0000313" key="2">
    <source>
        <dbReference type="Proteomes" id="UP000428260"/>
    </source>
</evidence>
<proteinExistence type="predicted"/>
<dbReference type="KEGG" id="mcos:GM418_24600"/>
<sequence length="141" mass="16657">MKPRYYLLLSLFIFSFSCNKEDDFYKDVVIETDKEKYSTKENVLIKVSNNYADEISYYKCSSYDGIPPSVLKYSNNEWTGFWGPICNGYSSWCCNGLDAKEIYLDTLNLNFEKGIYRIEYSFIIKHGEGYHSFYSNEFQIE</sequence>
<keyword evidence="2" id="KW-1185">Reference proteome</keyword>
<name>A0A6I6JZV8_9BACT</name>
<dbReference type="PROSITE" id="PS51257">
    <property type="entry name" value="PROKAR_LIPOPROTEIN"/>
    <property type="match status" value="1"/>
</dbReference>
<gene>
    <name evidence="1" type="ORF">GM418_24600</name>
</gene>
<evidence type="ECO:0000313" key="1">
    <source>
        <dbReference type="EMBL" id="QGY46720.1"/>
    </source>
</evidence>
<accession>A0A6I6JZV8</accession>
<reference evidence="1 2" key="1">
    <citation type="submission" date="2019-11" db="EMBL/GenBank/DDBJ databases">
        <authorList>
            <person name="Zheng R.K."/>
            <person name="Sun C.M."/>
        </authorList>
    </citation>
    <scope>NUCLEOTIDE SEQUENCE [LARGE SCALE GENOMIC DNA]</scope>
    <source>
        <strain evidence="1 2">WC007</strain>
    </source>
</reference>
<dbReference type="EMBL" id="CP046401">
    <property type="protein sequence ID" value="QGY46720.1"/>
    <property type="molecule type" value="Genomic_DNA"/>
</dbReference>
<organism evidence="1 2">
    <name type="scientific">Maribellus comscasis</name>
    <dbReference type="NCBI Taxonomy" id="2681766"/>
    <lineage>
        <taxon>Bacteria</taxon>
        <taxon>Pseudomonadati</taxon>
        <taxon>Bacteroidota</taxon>
        <taxon>Bacteroidia</taxon>
        <taxon>Marinilabiliales</taxon>
        <taxon>Prolixibacteraceae</taxon>
        <taxon>Maribellus</taxon>
    </lineage>
</organism>
<protein>
    <recommendedName>
        <fullName evidence="3">Lipoprotein</fullName>
    </recommendedName>
</protein>
<dbReference type="AlphaFoldDB" id="A0A6I6JZV8"/>
<dbReference type="RefSeq" id="WP_158869878.1">
    <property type="nucleotide sequence ID" value="NZ_CP046401.1"/>
</dbReference>